<dbReference type="InterPro" id="IPR020449">
    <property type="entry name" value="Tscrpt_reg_AraC-type_HTH"/>
</dbReference>
<keyword evidence="3" id="KW-0804">Transcription</keyword>
<dbReference type="RefSeq" id="WP_190925947.1">
    <property type="nucleotide sequence ID" value="NZ_JACXJA010000006.1"/>
</dbReference>
<dbReference type="InterPro" id="IPR018062">
    <property type="entry name" value="HTH_AraC-typ_CS"/>
</dbReference>
<proteinExistence type="predicted"/>
<dbReference type="InterPro" id="IPR037923">
    <property type="entry name" value="HTH-like"/>
</dbReference>
<dbReference type="AlphaFoldDB" id="A0A927C913"/>
<evidence type="ECO:0000256" key="2">
    <source>
        <dbReference type="ARBA" id="ARBA00023125"/>
    </source>
</evidence>
<organism evidence="5 6">
    <name type="scientific">Paenibacillus oceani</name>
    <dbReference type="NCBI Taxonomy" id="2772510"/>
    <lineage>
        <taxon>Bacteria</taxon>
        <taxon>Bacillati</taxon>
        <taxon>Bacillota</taxon>
        <taxon>Bacilli</taxon>
        <taxon>Bacillales</taxon>
        <taxon>Paenibacillaceae</taxon>
        <taxon>Paenibacillus</taxon>
    </lineage>
</organism>
<dbReference type="Pfam" id="PF02311">
    <property type="entry name" value="AraC_binding"/>
    <property type="match status" value="1"/>
</dbReference>
<dbReference type="PANTHER" id="PTHR43280">
    <property type="entry name" value="ARAC-FAMILY TRANSCRIPTIONAL REGULATOR"/>
    <property type="match status" value="1"/>
</dbReference>
<dbReference type="PROSITE" id="PS01124">
    <property type="entry name" value="HTH_ARAC_FAMILY_2"/>
    <property type="match status" value="1"/>
</dbReference>
<comment type="caution">
    <text evidence="5">The sequence shown here is derived from an EMBL/GenBank/DDBJ whole genome shotgun (WGS) entry which is preliminary data.</text>
</comment>
<reference evidence="5" key="1">
    <citation type="submission" date="2020-09" db="EMBL/GenBank/DDBJ databases">
        <title>A novel bacterium of genus Paenibacillus, isolated from South China Sea.</title>
        <authorList>
            <person name="Huang H."/>
            <person name="Mo K."/>
            <person name="Hu Y."/>
        </authorList>
    </citation>
    <scope>NUCLEOTIDE SEQUENCE</scope>
    <source>
        <strain evidence="5">IB182363</strain>
    </source>
</reference>
<keyword evidence="2" id="KW-0238">DNA-binding</keyword>
<evidence type="ECO:0000256" key="3">
    <source>
        <dbReference type="ARBA" id="ARBA00023163"/>
    </source>
</evidence>
<evidence type="ECO:0000313" key="5">
    <source>
        <dbReference type="EMBL" id="MBD2861716.1"/>
    </source>
</evidence>
<dbReference type="SMART" id="SM00342">
    <property type="entry name" value="HTH_ARAC"/>
    <property type="match status" value="1"/>
</dbReference>
<protein>
    <submittedName>
        <fullName evidence="5">AraC family transcriptional regulator</fullName>
    </submittedName>
</protein>
<dbReference type="InterPro" id="IPR014710">
    <property type="entry name" value="RmlC-like_jellyroll"/>
</dbReference>
<dbReference type="GO" id="GO:0043565">
    <property type="term" value="F:sequence-specific DNA binding"/>
    <property type="evidence" value="ECO:0007669"/>
    <property type="project" value="InterPro"/>
</dbReference>
<dbReference type="Gene3D" id="1.10.10.60">
    <property type="entry name" value="Homeodomain-like"/>
    <property type="match status" value="1"/>
</dbReference>
<feature type="domain" description="HTH araC/xylS-type" evidence="4">
    <location>
        <begin position="187"/>
        <end position="285"/>
    </location>
</feature>
<gene>
    <name evidence="5" type="ORF">IDH45_06875</name>
</gene>
<dbReference type="SUPFAM" id="SSF46689">
    <property type="entry name" value="Homeodomain-like"/>
    <property type="match status" value="2"/>
</dbReference>
<dbReference type="EMBL" id="JACXJA010000006">
    <property type="protein sequence ID" value="MBD2861716.1"/>
    <property type="molecule type" value="Genomic_DNA"/>
</dbReference>
<sequence>MDYVRTRLEPAIIINEMITMYYYEFGKHFIFYGESHDFWELLYVDKGEIEVWADERSYLISQGTIIFHKPNEFHRFYAKNDKAPNVIVLTFDCYSPAMKRFEEAVIRLDDEERNLLAKIVQEGAGAFHFPFQYPLSRRPDAAVGAEQMVKLYLEMFLIRLLRRDDRSAWTRPLSFAAKEKEEDQLTAKIIEQLNASIGSTLTLEQLSEALRVSKTRLKDVFKHHTGQTIMEYFTHLKLERAKLLIREAMCNFTEIASMVGFSSVHVFSKTFKRSTGMTPSEYAKSVRGRIKT</sequence>
<dbReference type="PROSITE" id="PS00041">
    <property type="entry name" value="HTH_ARAC_FAMILY_1"/>
    <property type="match status" value="1"/>
</dbReference>
<dbReference type="GO" id="GO:0003700">
    <property type="term" value="F:DNA-binding transcription factor activity"/>
    <property type="evidence" value="ECO:0007669"/>
    <property type="project" value="InterPro"/>
</dbReference>
<evidence type="ECO:0000259" key="4">
    <source>
        <dbReference type="PROSITE" id="PS01124"/>
    </source>
</evidence>
<dbReference type="Gene3D" id="2.60.120.10">
    <property type="entry name" value="Jelly Rolls"/>
    <property type="match status" value="1"/>
</dbReference>
<evidence type="ECO:0000256" key="1">
    <source>
        <dbReference type="ARBA" id="ARBA00023015"/>
    </source>
</evidence>
<accession>A0A927C913</accession>
<dbReference type="PRINTS" id="PR00032">
    <property type="entry name" value="HTHARAC"/>
</dbReference>
<keyword evidence="1" id="KW-0805">Transcription regulation</keyword>
<dbReference type="InterPro" id="IPR003313">
    <property type="entry name" value="AraC-bd"/>
</dbReference>
<dbReference type="SUPFAM" id="SSF51215">
    <property type="entry name" value="Regulatory protein AraC"/>
    <property type="match status" value="1"/>
</dbReference>
<dbReference type="InterPro" id="IPR009057">
    <property type="entry name" value="Homeodomain-like_sf"/>
</dbReference>
<dbReference type="Pfam" id="PF12833">
    <property type="entry name" value="HTH_18"/>
    <property type="match status" value="1"/>
</dbReference>
<dbReference type="InterPro" id="IPR018060">
    <property type="entry name" value="HTH_AraC"/>
</dbReference>
<name>A0A927C913_9BACL</name>
<evidence type="ECO:0000313" key="6">
    <source>
        <dbReference type="Proteomes" id="UP000639396"/>
    </source>
</evidence>
<dbReference type="PANTHER" id="PTHR43280:SF2">
    <property type="entry name" value="HTH-TYPE TRANSCRIPTIONAL REGULATOR EXSA"/>
    <property type="match status" value="1"/>
</dbReference>
<dbReference type="Proteomes" id="UP000639396">
    <property type="component" value="Unassembled WGS sequence"/>
</dbReference>
<keyword evidence="6" id="KW-1185">Reference proteome</keyword>